<evidence type="ECO:0000313" key="9">
    <source>
        <dbReference type="EMBL" id="NJC70238.1"/>
    </source>
</evidence>
<keyword evidence="3 7" id="KW-0812">Transmembrane</keyword>
<feature type="transmembrane region" description="Helical" evidence="7">
    <location>
        <begin position="40"/>
        <end position="57"/>
    </location>
</feature>
<feature type="transmembrane region" description="Helical" evidence="7">
    <location>
        <begin position="91"/>
        <end position="109"/>
    </location>
</feature>
<dbReference type="RefSeq" id="WP_167925123.1">
    <property type="nucleotide sequence ID" value="NZ_JAATVY010000005.1"/>
</dbReference>
<keyword evidence="4 7" id="KW-1133">Transmembrane helix</keyword>
<sequence>MRRPHASGAAACVTAMTILGGSVAVSRSLLDYPVLTGQALRYAVAAVVLAVLVRPGARPDRRDVARLAALAATGLVGFNLCLLDALRHADAAVVGTIVGCSPLVLTVAGPLSRRERISRRLVVASSVVVVGAALVEGAGQATGRGLLSAVGTLAGEALFSLLAAPVLPRLGAVRVSAWTCALAVPMLAGAAVVAREHPRLPTSTELAALGYLALVLTVGAFLLWYAGLRRLGVARAGLFAGVLPVASLAAQALLDRRSPAPGQAFGVLVVAVGLTISMILKDPGRYDPADPSGSSEAVGASARRTASA</sequence>
<proteinExistence type="inferred from homology"/>
<feature type="transmembrane region" description="Helical" evidence="7">
    <location>
        <begin position="64"/>
        <end position="85"/>
    </location>
</feature>
<comment type="similarity">
    <text evidence="2">Belongs to the EamA transporter family.</text>
</comment>
<evidence type="ECO:0000256" key="7">
    <source>
        <dbReference type="SAM" id="Phobius"/>
    </source>
</evidence>
<feature type="transmembrane region" description="Helical" evidence="7">
    <location>
        <begin position="260"/>
        <end position="280"/>
    </location>
</feature>
<organism evidence="9 10">
    <name type="scientific">Planosporangium thailandense</name>
    <dbReference type="NCBI Taxonomy" id="765197"/>
    <lineage>
        <taxon>Bacteria</taxon>
        <taxon>Bacillati</taxon>
        <taxon>Actinomycetota</taxon>
        <taxon>Actinomycetes</taxon>
        <taxon>Micromonosporales</taxon>
        <taxon>Micromonosporaceae</taxon>
        <taxon>Planosporangium</taxon>
    </lineage>
</organism>
<evidence type="ECO:0000256" key="4">
    <source>
        <dbReference type="ARBA" id="ARBA00022989"/>
    </source>
</evidence>
<protein>
    <submittedName>
        <fullName evidence="9">DMT family transporter</fullName>
    </submittedName>
</protein>
<dbReference type="SUPFAM" id="SSF103481">
    <property type="entry name" value="Multidrug resistance efflux transporter EmrE"/>
    <property type="match status" value="2"/>
</dbReference>
<evidence type="ECO:0000256" key="2">
    <source>
        <dbReference type="ARBA" id="ARBA00007362"/>
    </source>
</evidence>
<keyword evidence="10" id="KW-1185">Reference proteome</keyword>
<comment type="caution">
    <text evidence="9">The sequence shown here is derived from an EMBL/GenBank/DDBJ whole genome shotgun (WGS) entry which is preliminary data.</text>
</comment>
<feature type="domain" description="EamA" evidence="8">
    <location>
        <begin position="145"/>
        <end position="277"/>
    </location>
</feature>
<keyword evidence="5 7" id="KW-0472">Membrane</keyword>
<dbReference type="InterPro" id="IPR037185">
    <property type="entry name" value="EmrE-like"/>
</dbReference>
<evidence type="ECO:0000256" key="6">
    <source>
        <dbReference type="SAM" id="MobiDB-lite"/>
    </source>
</evidence>
<evidence type="ECO:0000256" key="5">
    <source>
        <dbReference type="ARBA" id="ARBA00023136"/>
    </source>
</evidence>
<feature type="domain" description="EamA" evidence="8">
    <location>
        <begin position="7"/>
        <end position="135"/>
    </location>
</feature>
<feature type="transmembrane region" description="Helical" evidence="7">
    <location>
        <begin position="121"/>
        <end position="139"/>
    </location>
</feature>
<feature type="transmembrane region" description="Helical" evidence="7">
    <location>
        <begin position="175"/>
        <end position="194"/>
    </location>
</feature>
<dbReference type="PANTHER" id="PTHR32322">
    <property type="entry name" value="INNER MEMBRANE TRANSPORTER"/>
    <property type="match status" value="1"/>
</dbReference>
<accession>A0ABX0XYG2</accession>
<dbReference type="EMBL" id="JAATVY010000005">
    <property type="protein sequence ID" value="NJC70238.1"/>
    <property type="molecule type" value="Genomic_DNA"/>
</dbReference>
<dbReference type="InterPro" id="IPR000620">
    <property type="entry name" value="EamA_dom"/>
</dbReference>
<comment type="subcellular location">
    <subcellularLocation>
        <location evidence="1">Membrane</location>
        <topology evidence="1">Multi-pass membrane protein</topology>
    </subcellularLocation>
</comment>
<feature type="transmembrane region" description="Helical" evidence="7">
    <location>
        <begin position="233"/>
        <end position="254"/>
    </location>
</feature>
<evidence type="ECO:0000259" key="8">
    <source>
        <dbReference type="Pfam" id="PF00892"/>
    </source>
</evidence>
<dbReference type="Pfam" id="PF00892">
    <property type="entry name" value="EamA"/>
    <property type="match status" value="2"/>
</dbReference>
<feature type="transmembrane region" description="Helical" evidence="7">
    <location>
        <begin position="145"/>
        <end position="163"/>
    </location>
</feature>
<dbReference type="Proteomes" id="UP000722989">
    <property type="component" value="Unassembled WGS sequence"/>
</dbReference>
<evidence type="ECO:0000256" key="1">
    <source>
        <dbReference type="ARBA" id="ARBA00004141"/>
    </source>
</evidence>
<dbReference type="PANTHER" id="PTHR32322:SF2">
    <property type="entry name" value="EAMA DOMAIN-CONTAINING PROTEIN"/>
    <property type="match status" value="1"/>
</dbReference>
<feature type="region of interest" description="Disordered" evidence="6">
    <location>
        <begin position="286"/>
        <end position="308"/>
    </location>
</feature>
<evidence type="ECO:0000313" key="10">
    <source>
        <dbReference type="Proteomes" id="UP000722989"/>
    </source>
</evidence>
<dbReference type="InterPro" id="IPR050638">
    <property type="entry name" value="AA-Vitamin_Transporters"/>
</dbReference>
<reference evidence="9 10" key="1">
    <citation type="submission" date="2020-03" db="EMBL/GenBank/DDBJ databases">
        <title>WGS of the type strain of Planosporangium spp.</title>
        <authorList>
            <person name="Thawai C."/>
        </authorList>
    </citation>
    <scope>NUCLEOTIDE SEQUENCE [LARGE SCALE GENOMIC DNA]</scope>
    <source>
        <strain evidence="9 10">TBRC 5610</strain>
    </source>
</reference>
<feature type="transmembrane region" description="Helical" evidence="7">
    <location>
        <begin position="206"/>
        <end position="226"/>
    </location>
</feature>
<name>A0ABX0XYG2_9ACTN</name>
<evidence type="ECO:0000256" key="3">
    <source>
        <dbReference type="ARBA" id="ARBA00022692"/>
    </source>
</evidence>
<gene>
    <name evidence="9" type="ORF">HC031_11025</name>
</gene>